<sequence length="466" mass="53174">MKKFLKITAAIVLLLLICYFGFFKYRQIQANNVSIPVSTNALLKINVDELYKTIAVSYVKHPSQYSGADKKGIKEKVDNLNTGLKIPANIYLYSLNGKAKTTFFSSFEIADTLAFNRFLQKNSALSLIKKDSNFFQSKDSTFLILFNKTTVAFAYTQQKEQVKTTLVEILNRRNIIKVGESLFKQLVNLSDHVSFQNTENFSRINFTDGKINFCNEFINQMIVPAAKPQHRILNPESTIGMWLNAKFKSELPKKNQTAPPSLLSKDSFFRFYKDYVDFEWTNTITQVDTVVGYEYNDDFERVEKKVLQDRRIPSITMNLTANDREVSDYLQSLGALDQSTGKISSSMIPLYQVYFKGNSGNIQLSTIQNAKPDLKRSSSDDFFYFKVDVKKLIKQTPMPLIADKLGTFSQLEIKAKSIGKDKIKLESELLFLNEDANAVIQLLKTFKNGFNSSLNFNFSVDIPVNK</sequence>
<accession>A0A4Q9HFQ5</accession>
<dbReference type="AlphaFoldDB" id="A0A4Q9HFQ5"/>
<proteinExistence type="predicted"/>
<organism evidence="1 2">
    <name type="scientific">Pedobacter kyonggii</name>
    <dbReference type="NCBI Taxonomy" id="1926871"/>
    <lineage>
        <taxon>Bacteria</taxon>
        <taxon>Pseudomonadati</taxon>
        <taxon>Bacteroidota</taxon>
        <taxon>Sphingobacteriia</taxon>
        <taxon>Sphingobacteriales</taxon>
        <taxon>Sphingobacteriaceae</taxon>
        <taxon>Pedobacter</taxon>
    </lineage>
</organism>
<dbReference type="RefSeq" id="WP_131028696.1">
    <property type="nucleotide sequence ID" value="NZ_SIXF01000003.1"/>
</dbReference>
<dbReference type="Proteomes" id="UP000291819">
    <property type="component" value="Unassembled WGS sequence"/>
</dbReference>
<evidence type="ECO:0008006" key="3">
    <source>
        <dbReference type="Google" id="ProtNLM"/>
    </source>
</evidence>
<dbReference type="OrthoDB" id="637901at2"/>
<reference evidence="1 2" key="1">
    <citation type="submission" date="2019-02" db="EMBL/GenBank/DDBJ databases">
        <title>Pedobacter kyonggii whole genome sequence analysis.</title>
        <authorList>
            <person name="Dahal R.H."/>
        </authorList>
    </citation>
    <scope>NUCLEOTIDE SEQUENCE [LARGE SCALE GENOMIC DNA]</scope>
    <source>
        <strain evidence="1 2">K-4-11-1</strain>
    </source>
</reference>
<keyword evidence="2" id="KW-1185">Reference proteome</keyword>
<comment type="caution">
    <text evidence="1">The sequence shown here is derived from an EMBL/GenBank/DDBJ whole genome shotgun (WGS) entry which is preliminary data.</text>
</comment>
<dbReference type="EMBL" id="SIXF01000003">
    <property type="protein sequence ID" value="TBO43897.1"/>
    <property type="molecule type" value="Genomic_DNA"/>
</dbReference>
<evidence type="ECO:0000313" key="1">
    <source>
        <dbReference type="EMBL" id="TBO43897.1"/>
    </source>
</evidence>
<protein>
    <recommendedName>
        <fullName evidence="3">DUF4836 family protein</fullName>
    </recommendedName>
</protein>
<gene>
    <name evidence="1" type="ORF">EYS08_04690</name>
</gene>
<evidence type="ECO:0000313" key="2">
    <source>
        <dbReference type="Proteomes" id="UP000291819"/>
    </source>
</evidence>
<name>A0A4Q9HFQ5_9SPHI</name>